<dbReference type="Pfam" id="PF11412">
    <property type="entry name" value="DsbD_N"/>
    <property type="match status" value="1"/>
</dbReference>
<evidence type="ECO:0000313" key="3">
    <source>
        <dbReference type="EMBL" id="RAI28070.1"/>
    </source>
</evidence>
<dbReference type="EMBL" id="NPEV01000012">
    <property type="protein sequence ID" value="RAI28070.1"/>
    <property type="molecule type" value="Genomic_DNA"/>
</dbReference>
<dbReference type="Proteomes" id="UP000249299">
    <property type="component" value="Unassembled WGS sequence"/>
</dbReference>
<keyword evidence="1" id="KW-0732">Signal</keyword>
<comment type="caution">
    <text evidence="3">The sequence shown here is derived from an EMBL/GenBank/DDBJ whole genome shotgun (WGS) entry which is preliminary data.</text>
</comment>
<sequence>MMNCDTTGPCSGDMTDSMKNTILAMKRLTFSFALLGAFLASAAAAHAAASSWAEAHGGRLRVIVPGGQAGADGSLRAGIEIELKPGWKTYWRQPGDAGIPPQFDVADSVNLADFKVDFPVPKRFDEAGSTMIGYKNTVVFPVTVTPKDPSQPTLLDLEVDYGLCEAICVPARAEIRMDLSKADDTDMAASLLVARYDAKVPRQKPADAENGLRVASVERDDRAILVSAELVDPDAPFDLFVEGPADWFLPAAKPTGRDGATARWRVPLEWLPKTAKLPGAELRLTLVNGNQAAEQIWTLK</sequence>
<dbReference type="OrthoDB" id="9811036at2"/>
<gene>
    <name evidence="3" type="ORF">CH339_08215</name>
</gene>
<feature type="domain" description="Thiol:disulfide interchange protein DsbD N-terminal" evidence="2">
    <location>
        <begin position="69"/>
        <end position="175"/>
    </location>
</feature>
<name>A0A327JNN2_9HYPH</name>
<protein>
    <recommendedName>
        <fullName evidence="2">Thiol:disulfide interchange protein DsbD N-terminal domain-containing protein</fullName>
    </recommendedName>
</protein>
<organism evidence="3 4">
    <name type="scientific">Rhodobium orientis</name>
    <dbReference type="NCBI Taxonomy" id="34017"/>
    <lineage>
        <taxon>Bacteria</taxon>
        <taxon>Pseudomonadati</taxon>
        <taxon>Pseudomonadota</taxon>
        <taxon>Alphaproteobacteria</taxon>
        <taxon>Hyphomicrobiales</taxon>
        <taxon>Rhodobiaceae</taxon>
        <taxon>Rhodobium</taxon>
    </lineage>
</organism>
<evidence type="ECO:0000256" key="1">
    <source>
        <dbReference type="SAM" id="SignalP"/>
    </source>
</evidence>
<dbReference type="AlphaFoldDB" id="A0A327JNN2"/>
<accession>A0A327JNN2</accession>
<keyword evidence="4" id="KW-1185">Reference proteome</keyword>
<feature type="chain" id="PRO_5016453886" description="Thiol:disulfide interchange protein DsbD N-terminal domain-containing protein" evidence="1">
    <location>
        <begin position="48"/>
        <end position="300"/>
    </location>
</feature>
<evidence type="ECO:0000313" key="4">
    <source>
        <dbReference type="Proteomes" id="UP000249299"/>
    </source>
</evidence>
<reference evidence="3 4" key="1">
    <citation type="submission" date="2017-07" db="EMBL/GenBank/DDBJ databases">
        <title>Draft Genome Sequences of Select Purple Nonsulfur Bacteria.</title>
        <authorList>
            <person name="Lasarre B."/>
            <person name="Mckinlay J.B."/>
        </authorList>
    </citation>
    <scope>NUCLEOTIDE SEQUENCE [LARGE SCALE GENOMIC DNA]</scope>
    <source>
        <strain evidence="3 4">DSM 11290</strain>
    </source>
</reference>
<dbReference type="InterPro" id="IPR028250">
    <property type="entry name" value="DsbDN"/>
</dbReference>
<proteinExistence type="predicted"/>
<feature type="signal peptide" evidence="1">
    <location>
        <begin position="1"/>
        <end position="47"/>
    </location>
</feature>
<evidence type="ECO:0000259" key="2">
    <source>
        <dbReference type="Pfam" id="PF11412"/>
    </source>
</evidence>